<dbReference type="CDD" id="cd09461">
    <property type="entry name" value="LIM3_Enigma_like_1"/>
    <property type="match status" value="1"/>
</dbReference>
<protein>
    <submittedName>
        <fullName evidence="7">LIM zinc-binding domain-containing protein</fullName>
    </submittedName>
</protein>
<dbReference type="AGR" id="WB:WBGene00001132"/>
<dbReference type="Pfam" id="PF00412">
    <property type="entry name" value="LIM"/>
    <property type="match status" value="4"/>
</dbReference>
<dbReference type="GO" id="GO:0008340">
    <property type="term" value="P:determination of adult lifespan"/>
    <property type="evidence" value="ECO:0000315"/>
    <property type="project" value="WormBase"/>
</dbReference>
<evidence type="ECO:0000313" key="8">
    <source>
        <dbReference type="Proteomes" id="UP000001940"/>
    </source>
</evidence>
<evidence type="ECO:0000256" key="1">
    <source>
        <dbReference type="ARBA" id="ARBA00022723"/>
    </source>
</evidence>
<evidence type="ECO:0000256" key="5">
    <source>
        <dbReference type="SAM" id="MobiDB-lite"/>
    </source>
</evidence>
<sequence>MVRITTTPRPWQPSGAATRIWRPEVTENTGPGQDQTPYRVNLQHSSDTRPPQGFNNSALPFETDQRVKHMQYNSPLGIYSDKSAAEQYVQQTQGLGDNSGARAAAQRQDEPAYLRSETLRLLKEQEHGSAGGAGTTLSNHPNPSGLPVCFMCTRPILGVMARAAGKNLHGDCLSCATCGNSLRNVGHHFIEDKFYCDIHGTQRKHGGRPGMDPNIFVKSSPTAAQPVHIQDSPRAAYHPQVNTARPVSVSPAPSAGSKTVTTHYHTPKTQGILSPGQRGVPTAAFGADLSKSVTYGGGVGPGGTHYDSNRLSPAPSQYSTQSRNQSQQHYQQHVVQAPPPVPSNPPPSNGLREMEDDDRVRAIECIARHQSELEQTQTQLSTLLESAIVYLQNLRPELELTEPIDNDAKSLETVKFEPTRAEQRVNEIRKKVLEDLEHLPILGDGMDSVPPPPPERKVFPFQSYQPIAPQFPVPAAESPVTQSLHDVLDEFYSLRKPTPTQNVAQSSDTTAEDSRNFLASRLGQVMIDENKKAGGSNGSSQHHNQQGSSYTKTSFERTTTETRPQQNTGAPRAGDFRGTGHLTTTTTTQQNGGRAPFCESCKQQIRGAFVLATGKSWCPEHFVCANSSCRRRLLECGFVEEDGQKFCESCFEQHIAPRCNKCSKPIISDCLNALQKKWHPTCFTCAHCQKPFGNSAFYLEQGLPYCEQDWNALFTTKCVSCRYPIEAGDRWVEALGNAFHSNCFTCARCNHNLEGESFFAKNGQPFCRLHA</sequence>
<organism evidence="7 8">
    <name type="scientific">Caenorhabditis elegans</name>
    <dbReference type="NCBI Taxonomy" id="6239"/>
    <lineage>
        <taxon>Eukaryota</taxon>
        <taxon>Metazoa</taxon>
        <taxon>Ecdysozoa</taxon>
        <taxon>Nematoda</taxon>
        <taxon>Chromadorea</taxon>
        <taxon>Rhabditida</taxon>
        <taxon>Rhabditina</taxon>
        <taxon>Rhabditomorpha</taxon>
        <taxon>Rhabditoidea</taxon>
        <taxon>Rhabditidae</taxon>
        <taxon>Peloderinae</taxon>
        <taxon>Caenorhabditis</taxon>
    </lineage>
</organism>
<feature type="compositionally biased region" description="Polar residues" evidence="5">
    <location>
        <begin position="256"/>
        <end position="272"/>
    </location>
</feature>
<evidence type="ECO:0000256" key="3">
    <source>
        <dbReference type="ARBA" id="ARBA00023038"/>
    </source>
</evidence>
<dbReference type="Gene3D" id="2.10.110.10">
    <property type="entry name" value="Cysteine Rich Protein"/>
    <property type="match status" value="4"/>
</dbReference>
<dbReference type="GO" id="GO:0043050">
    <property type="term" value="P:nematode pharyngeal pumping"/>
    <property type="evidence" value="ECO:0000315"/>
    <property type="project" value="WormBase"/>
</dbReference>
<dbReference type="RefSeq" id="NP_001023370.1">
    <property type="nucleotide sequence ID" value="NM_001028199.5"/>
</dbReference>
<feature type="domain" description="LIM zinc-binding" evidence="6">
    <location>
        <begin position="147"/>
        <end position="207"/>
    </location>
</feature>
<feature type="region of interest" description="Disordered" evidence="5">
    <location>
        <begin position="530"/>
        <end position="593"/>
    </location>
</feature>
<dbReference type="AlphaFoldDB" id="G5EEF6"/>
<dbReference type="GO" id="GO:0046872">
    <property type="term" value="F:metal ion binding"/>
    <property type="evidence" value="ECO:0007669"/>
    <property type="project" value="UniProtKB-KW"/>
</dbReference>
<feature type="region of interest" description="Disordered" evidence="5">
    <location>
        <begin position="244"/>
        <end position="279"/>
    </location>
</feature>
<proteinExistence type="evidence at protein level"/>
<dbReference type="Proteomes" id="UP000001940">
    <property type="component" value="Chromosome IV"/>
</dbReference>
<keyword evidence="8" id="KW-1185">Reference proteome</keyword>
<dbReference type="SMR" id="G5EEF6"/>
<dbReference type="SMART" id="SM00735">
    <property type="entry name" value="ZM"/>
    <property type="match status" value="1"/>
</dbReference>
<dbReference type="FunFam" id="2.10.110.10:FF:000146">
    <property type="entry name" value="ALP/Enigma encoding"/>
    <property type="match status" value="1"/>
</dbReference>
<feature type="compositionally biased region" description="Low complexity" evidence="5">
    <location>
        <begin position="321"/>
        <end position="336"/>
    </location>
</feature>
<keyword evidence="2 4" id="KW-0862">Zinc</keyword>
<dbReference type="GO" id="GO:0055120">
    <property type="term" value="C:striated muscle dense body"/>
    <property type="evidence" value="ECO:0000314"/>
    <property type="project" value="WormBase"/>
</dbReference>
<dbReference type="SUPFAM" id="SSF57716">
    <property type="entry name" value="Glucocorticoid receptor-like (DNA-binding domain)"/>
    <property type="match status" value="4"/>
</dbReference>
<dbReference type="PROSITE" id="PS00478">
    <property type="entry name" value="LIM_DOMAIN_1"/>
    <property type="match status" value="1"/>
</dbReference>
<name>G5EEF6_CAEEL</name>
<feature type="compositionally biased region" description="Low complexity" evidence="5">
    <location>
        <begin position="538"/>
        <end position="549"/>
    </location>
</feature>
<feature type="compositionally biased region" description="Pro residues" evidence="5">
    <location>
        <begin position="337"/>
        <end position="348"/>
    </location>
</feature>
<dbReference type="GeneID" id="177701"/>
<evidence type="ECO:0000313" key="7">
    <source>
        <dbReference type="EMBL" id="CAE52902.1"/>
    </source>
</evidence>
<evidence type="ECO:0000259" key="6">
    <source>
        <dbReference type="PROSITE" id="PS50023"/>
    </source>
</evidence>
<evidence type="ECO:0000256" key="4">
    <source>
        <dbReference type="PROSITE-ProRule" id="PRU00125"/>
    </source>
</evidence>
<dbReference type="Bgee" id="WBGene00001132">
    <property type="expression patterns" value="Expressed in pharyngeal muscle cell (C elegans) and 3 other cell types or tissues"/>
</dbReference>
<dbReference type="InterPro" id="IPR001781">
    <property type="entry name" value="Znf_LIM"/>
</dbReference>
<dbReference type="InterPro" id="IPR006643">
    <property type="entry name" value="Zasp-like_motif"/>
</dbReference>
<dbReference type="WormBase" id="T11B7.4c">
    <property type="protein sequence ID" value="CE35946"/>
    <property type="gene ID" value="WBGene00001132"/>
    <property type="gene designation" value="alp-1"/>
</dbReference>
<dbReference type="KEGG" id="cel:CELE_T11B7.4"/>
<dbReference type="PeptideAtlas" id="G5EEF6"/>
<reference evidence="7 8" key="1">
    <citation type="journal article" date="1998" name="Science">
        <title>Genome sequence of the nematode C. elegans: a platform for investigating biology.</title>
        <authorList>
            <consortium name="The C. elegans sequencing consortium"/>
            <person name="Sulson J.E."/>
            <person name="Waterston R."/>
        </authorList>
    </citation>
    <scope>NUCLEOTIDE SEQUENCE [LARGE SCALE GENOMIC DNA]</scope>
    <source>
        <strain evidence="7 8">Bristol N2</strain>
    </source>
</reference>
<dbReference type="EMBL" id="BX284604">
    <property type="protein sequence ID" value="CAE52902.1"/>
    <property type="molecule type" value="Genomic_DNA"/>
</dbReference>
<dbReference type="ExpressionAtlas" id="G5EEF6">
    <property type="expression patterns" value="baseline and differential"/>
</dbReference>
<dbReference type="FunFam" id="2.10.110.10:FF:000020">
    <property type="entry name" value="PDZ and LIM domain protein 5"/>
    <property type="match status" value="1"/>
</dbReference>
<evidence type="ECO:0007829" key="10">
    <source>
        <dbReference type="PeptideAtlas" id="G5EEF6"/>
    </source>
</evidence>
<keyword evidence="1 4" id="KW-0479">Metal-binding</keyword>
<dbReference type="CDD" id="cd09455">
    <property type="entry name" value="LIM1_Enigma_like_1"/>
    <property type="match status" value="1"/>
</dbReference>
<feature type="compositionally biased region" description="Polar residues" evidence="5">
    <location>
        <begin position="26"/>
        <end position="58"/>
    </location>
</feature>
<dbReference type="SMART" id="SM00132">
    <property type="entry name" value="LIM"/>
    <property type="match status" value="4"/>
</dbReference>
<dbReference type="InterPro" id="IPR050604">
    <property type="entry name" value="PDZ-LIM_domain"/>
</dbReference>
<feature type="compositionally biased region" description="Polar residues" evidence="5">
    <location>
        <begin position="309"/>
        <end position="320"/>
    </location>
</feature>
<dbReference type="CDD" id="cd09360">
    <property type="entry name" value="LIM_ALP_like"/>
    <property type="match status" value="1"/>
</dbReference>
<dbReference type="FunFam" id="2.10.110.10:FF:000060">
    <property type="entry name" value="Uncharacterized protein, isoform Z"/>
    <property type="match status" value="1"/>
</dbReference>
<gene>
    <name evidence="7 9" type="primary">alp-1</name>
    <name evidence="7" type="ORF">CELE_T11B7.4</name>
    <name evidence="9" type="ORF">T11B7.4</name>
</gene>
<accession>G5EEF6</accession>
<dbReference type="PROSITE" id="PS50023">
    <property type="entry name" value="LIM_DOMAIN_2"/>
    <property type="match status" value="3"/>
</dbReference>
<feature type="domain" description="LIM zinc-binding" evidence="6">
    <location>
        <begin position="717"/>
        <end position="771"/>
    </location>
</feature>
<keyword evidence="10" id="KW-1267">Proteomics identification</keyword>
<feature type="region of interest" description="Disordered" evidence="5">
    <location>
        <begin position="1"/>
        <end position="58"/>
    </location>
</feature>
<feature type="compositionally biased region" description="Low complexity" evidence="5">
    <location>
        <begin position="246"/>
        <end position="255"/>
    </location>
</feature>
<feature type="region of interest" description="Disordered" evidence="5">
    <location>
        <begin position="296"/>
        <end position="353"/>
    </location>
</feature>
<dbReference type="PANTHER" id="PTHR24214">
    <property type="entry name" value="PDZ AND LIM DOMAIN PROTEIN ZASP"/>
    <property type="match status" value="1"/>
</dbReference>
<dbReference type="CTD" id="177701"/>
<evidence type="ECO:0000313" key="9">
    <source>
        <dbReference type="WormBase" id="T11B7.4c"/>
    </source>
</evidence>
<feature type="domain" description="LIM zinc-binding" evidence="6">
    <location>
        <begin position="657"/>
        <end position="716"/>
    </location>
</feature>
<evidence type="ECO:0000256" key="2">
    <source>
        <dbReference type="ARBA" id="ARBA00022833"/>
    </source>
</evidence>
<dbReference type="OrthoDB" id="5911912at2759"/>
<dbReference type="PANTHER" id="PTHR24214:SF38">
    <property type="entry name" value="PDZ AND LIM DOMAIN PROTEIN ZASP-RELATED"/>
    <property type="match status" value="1"/>
</dbReference>
<dbReference type="FunFam" id="2.10.110.10:FF:000069">
    <property type="entry name" value="Uncharacterized protein, isoform Z"/>
    <property type="match status" value="1"/>
</dbReference>
<keyword evidence="3 4" id="KW-0440">LIM domain</keyword>